<accession>A0ABX8AHL3</accession>
<name>A0ABX8AHL3_9HYPH</name>
<evidence type="ECO:0008006" key="4">
    <source>
        <dbReference type="Google" id="ProtNLM"/>
    </source>
</evidence>
<dbReference type="RefSeq" id="WP_143508276.1">
    <property type="nucleotide sequence ID" value="NZ_CP074126.1"/>
</dbReference>
<feature type="chain" id="PRO_5045304931" description="Lipoprotein" evidence="1">
    <location>
        <begin position="20"/>
        <end position="153"/>
    </location>
</feature>
<protein>
    <recommendedName>
        <fullName evidence="4">Lipoprotein</fullName>
    </recommendedName>
</protein>
<dbReference type="PROSITE" id="PS51257">
    <property type="entry name" value="PROKAR_LIPOPROTEIN"/>
    <property type="match status" value="1"/>
</dbReference>
<keyword evidence="1" id="KW-0732">Signal</keyword>
<keyword evidence="3" id="KW-1185">Reference proteome</keyword>
<feature type="signal peptide" evidence="1">
    <location>
        <begin position="1"/>
        <end position="19"/>
    </location>
</feature>
<organism evidence="2 3">
    <name type="scientific">Pseudovibrio brasiliensis</name>
    <dbReference type="NCBI Taxonomy" id="1898042"/>
    <lineage>
        <taxon>Bacteria</taxon>
        <taxon>Pseudomonadati</taxon>
        <taxon>Pseudomonadota</taxon>
        <taxon>Alphaproteobacteria</taxon>
        <taxon>Hyphomicrobiales</taxon>
        <taxon>Stappiaceae</taxon>
        <taxon>Pseudovibrio</taxon>
    </lineage>
</organism>
<sequence length="153" mass="16955">MFRIWIIALMLCVGLSACSSNDSPKVDLKAQLKTPEPSQYKEIVTAFINQCVKRNSTPKTTSDLYVIARYRTSCVLVTDTHYDDDTVIAKILNKELKRTDPRFVRMSKGGLMGATWKIGQGTSWSSQDGTPLVSLGRSSAQDVLGIRRNGNPL</sequence>
<reference evidence="2 3" key="1">
    <citation type="journal article" date="2021" name="Angew. Chem. Int. Ed. Engl.">
        <title>A novel family of nonribosomal peptides modulate collective behavior in Pseudovibrio bacteria isolated from marine sponges.</title>
        <authorList>
            <person name="Ioca L.P."/>
            <person name="Dai Y."/>
            <person name="Kunakom S."/>
            <person name="Diaz-Espinosa J."/>
            <person name="Krunic A."/>
            <person name="Crnkovic C.M."/>
            <person name="Orjala J."/>
            <person name="Sanchez L.M."/>
            <person name="Ferreira A.G."/>
            <person name="Berlinck R.G.S."/>
            <person name="Eustaquio A.S."/>
        </authorList>
    </citation>
    <scope>NUCLEOTIDE SEQUENCE [LARGE SCALE GENOMIC DNA]</scope>
    <source>
        <strain evidence="2 3">Ab134</strain>
    </source>
</reference>
<gene>
    <name evidence="2" type="ORF">KGB56_14295</name>
</gene>
<dbReference type="Proteomes" id="UP000680706">
    <property type="component" value="Chromosome"/>
</dbReference>
<evidence type="ECO:0000313" key="2">
    <source>
        <dbReference type="EMBL" id="QUS54560.1"/>
    </source>
</evidence>
<proteinExistence type="predicted"/>
<evidence type="ECO:0000313" key="3">
    <source>
        <dbReference type="Proteomes" id="UP000680706"/>
    </source>
</evidence>
<evidence type="ECO:0000256" key="1">
    <source>
        <dbReference type="SAM" id="SignalP"/>
    </source>
</evidence>
<dbReference type="EMBL" id="CP074126">
    <property type="protein sequence ID" value="QUS54560.1"/>
    <property type="molecule type" value="Genomic_DNA"/>
</dbReference>